<comment type="subcellular location">
    <subcellularLocation>
        <location evidence="1">Cell membrane</location>
        <topology evidence="1">Multi-pass membrane protein</topology>
    </subcellularLocation>
</comment>
<feature type="transmembrane region" description="Helical" evidence="6">
    <location>
        <begin position="355"/>
        <end position="376"/>
    </location>
</feature>
<dbReference type="InterPro" id="IPR050930">
    <property type="entry name" value="MFS_Vesicular_Transporter"/>
</dbReference>
<reference evidence="8 9" key="1">
    <citation type="submission" date="2020-04" db="EMBL/GenBank/DDBJ databases">
        <authorList>
            <person name="Hogendoorn C."/>
        </authorList>
    </citation>
    <scope>NUCLEOTIDE SEQUENCE [LARGE SCALE GENOMIC DNA]</scope>
    <source>
        <strain evidence="8">COOX1</strain>
    </source>
</reference>
<feature type="transmembrane region" description="Helical" evidence="6">
    <location>
        <begin position="266"/>
        <end position="286"/>
    </location>
</feature>
<evidence type="ECO:0000256" key="3">
    <source>
        <dbReference type="ARBA" id="ARBA00022692"/>
    </source>
</evidence>
<dbReference type="InterPro" id="IPR036259">
    <property type="entry name" value="MFS_trans_sf"/>
</dbReference>
<accession>A0A6F9EES7</accession>
<dbReference type="GO" id="GO:0022857">
    <property type="term" value="F:transmembrane transporter activity"/>
    <property type="evidence" value="ECO:0007669"/>
    <property type="project" value="InterPro"/>
</dbReference>
<dbReference type="PROSITE" id="PS50850">
    <property type="entry name" value="MFS"/>
    <property type="match status" value="1"/>
</dbReference>
<dbReference type="PANTHER" id="PTHR23506:SF23">
    <property type="entry name" value="GH10249P"/>
    <property type="match status" value="1"/>
</dbReference>
<feature type="transmembrane region" description="Helical" evidence="6">
    <location>
        <begin position="96"/>
        <end position="117"/>
    </location>
</feature>
<sequence>MKWTALLIVAASVFLDTVVYGAIVPIVPLYLAEIGAPGWALGAVFATYSAGLLAGGVPFGLLADHWGRRPVLLLGLAGLVVTTLAFAWSASVWPLILSRLLQGLAAAAIWSAGPALVTDVAPPEWRGRYLSLAMMGTNLGTIVGPVFGGTVAGWFGRSAPFYVIAAGAAVLFFAVFALPKGKGIARKEAPPTRVVLSVPEIRLGAVIITVAAFGYGILEPLLPGDLHARFGLDMAGVGIVFGIMSAVYTAVQPVLGWLADRRNHRAMILTGALFAAVLAPTVALAPTVSATVAALTIFGIAGGILMIPCMPMMTAAADRTFGSGGYGVAFGIVNTAYSLGLAVGPPAATALADNLGLLAVMIAYSLVLLLAAAAVLRNFTRRTAAH</sequence>
<proteinExistence type="predicted"/>
<dbReference type="InterPro" id="IPR020846">
    <property type="entry name" value="MFS_dom"/>
</dbReference>
<dbReference type="Proteomes" id="UP000502196">
    <property type="component" value="Chromosome"/>
</dbReference>
<dbReference type="AlphaFoldDB" id="A0A6F9EES7"/>
<evidence type="ECO:0000259" key="7">
    <source>
        <dbReference type="PROSITE" id="PS50850"/>
    </source>
</evidence>
<dbReference type="SUPFAM" id="SSF103473">
    <property type="entry name" value="MFS general substrate transporter"/>
    <property type="match status" value="1"/>
</dbReference>
<evidence type="ECO:0000256" key="6">
    <source>
        <dbReference type="SAM" id="Phobius"/>
    </source>
</evidence>
<dbReference type="PANTHER" id="PTHR23506">
    <property type="entry name" value="GH10249P"/>
    <property type="match status" value="1"/>
</dbReference>
<dbReference type="CDD" id="cd17325">
    <property type="entry name" value="MFS_MdtG_SLC18_like"/>
    <property type="match status" value="1"/>
</dbReference>
<evidence type="ECO:0000313" key="8">
    <source>
        <dbReference type="EMBL" id="CAB3395379.1"/>
    </source>
</evidence>
<keyword evidence="5 6" id="KW-0472">Membrane</keyword>
<evidence type="ECO:0000256" key="4">
    <source>
        <dbReference type="ARBA" id="ARBA00022989"/>
    </source>
</evidence>
<protein>
    <recommendedName>
        <fullName evidence="7">Major facilitator superfamily (MFS) profile domain-containing protein</fullName>
    </recommendedName>
</protein>
<gene>
    <name evidence="8" type="ORF">COOX1_2882</name>
</gene>
<dbReference type="PRINTS" id="PR01035">
    <property type="entry name" value="TCRTETA"/>
</dbReference>
<feature type="domain" description="Major facilitator superfamily (MFS) profile" evidence="7">
    <location>
        <begin position="5"/>
        <end position="383"/>
    </location>
</feature>
<keyword evidence="3 6" id="KW-0812">Transmembrane</keyword>
<dbReference type="InterPro" id="IPR001958">
    <property type="entry name" value="Tet-R_TetA/multi-R_MdtG-like"/>
</dbReference>
<feature type="transmembrane region" description="Helical" evidence="6">
    <location>
        <begin position="238"/>
        <end position="259"/>
    </location>
</feature>
<keyword evidence="2" id="KW-0813">Transport</keyword>
<dbReference type="Pfam" id="PF07690">
    <property type="entry name" value="MFS_1"/>
    <property type="match status" value="2"/>
</dbReference>
<evidence type="ECO:0000313" key="9">
    <source>
        <dbReference type="Proteomes" id="UP000502196"/>
    </source>
</evidence>
<evidence type="ECO:0000256" key="5">
    <source>
        <dbReference type="ARBA" id="ARBA00023136"/>
    </source>
</evidence>
<feature type="transmembrane region" description="Helical" evidence="6">
    <location>
        <begin position="37"/>
        <end position="59"/>
    </location>
</feature>
<feature type="transmembrane region" description="Helical" evidence="6">
    <location>
        <begin position="292"/>
        <end position="313"/>
    </location>
</feature>
<feature type="transmembrane region" description="Helical" evidence="6">
    <location>
        <begin position="129"/>
        <end position="155"/>
    </location>
</feature>
<evidence type="ECO:0000256" key="1">
    <source>
        <dbReference type="ARBA" id="ARBA00004651"/>
    </source>
</evidence>
<feature type="transmembrane region" description="Helical" evidence="6">
    <location>
        <begin position="71"/>
        <end position="90"/>
    </location>
</feature>
<organism evidence="8 9">
    <name type="scientific">Kyrpidia spormannii</name>
    <dbReference type="NCBI Taxonomy" id="2055160"/>
    <lineage>
        <taxon>Bacteria</taxon>
        <taxon>Bacillati</taxon>
        <taxon>Bacillota</taxon>
        <taxon>Bacilli</taxon>
        <taxon>Bacillales</taxon>
        <taxon>Alicyclobacillaceae</taxon>
        <taxon>Kyrpidia</taxon>
    </lineage>
</organism>
<keyword evidence="4 6" id="KW-1133">Transmembrane helix</keyword>
<evidence type="ECO:0000256" key="2">
    <source>
        <dbReference type="ARBA" id="ARBA00022448"/>
    </source>
</evidence>
<dbReference type="RefSeq" id="WP_170086288.1">
    <property type="nucleotide sequence ID" value="NZ_CP047972.1"/>
</dbReference>
<dbReference type="GO" id="GO:0005886">
    <property type="term" value="C:plasma membrane"/>
    <property type="evidence" value="ECO:0007669"/>
    <property type="project" value="UniProtKB-SubCell"/>
</dbReference>
<dbReference type="InterPro" id="IPR011701">
    <property type="entry name" value="MFS"/>
</dbReference>
<dbReference type="EMBL" id="LR792683">
    <property type="protein sequence ID" value="CAB3395379.1"/>
    <property type="molecule type" value="Genomic_DNA"/>
</dbReference>
<feature type="transmembrane region" description="Helical" evidence="6">
    <location>
        <begin position="161"/>
        <end position="179"/>
    </location>
</feature>
<feature type="transmembrane region" description="Helical" evidence="6">
    <location>
        <begin position="325"/>
        <end position="343"/>
    </location>
</feature>
<dbReference type="Gene3D" id="1.20.1250.20">
    <property type="entry name" value="MFS general substrate transporter like domains"/>
    <property type="match status" value="2"/>
</dbReference>
<name>A0A6F9EES7_9BACL</name>
<feature type="transmembrane region" description="Helical" evidence="6">
    <location>
        <begin position="200"/>
        <end position="218"/>
    </location>
</feature>